<reference evidence="3" key="1">
    <citation type="submission" date="2013-10" db="EMBL/GenBank/DDBJ databases">
        <title>Genome sequencing of Onchocerca volvulus.</title>
        <authorList>
            <person name="Cotton J."/>
            <person name="Tsai J."/>
            <person name="Stanley E."/>
            <person name="Tracey A."/>
            <person name="Holroyd N."/>
            <person name="Lustigman S."/>
            <person name="Berriman M."/>
        </authorList>
    </citation>
    <scope>NUCLEOTIDE SEQUENCE</scope>
</reference>
<dbReference type="Proteomes" id="UP000024404">
    <property type="component" value="Unassembled WGS sequence"/>
</dbReference>
<reference evidence="2" key="2">
    <citation type="submission" date="2022-06" db="UniProtKB">
        <authorList>
            <consortium name="EnsemblMetazoa"/>
        </authorList>
    </citation>
    <scope>IDENTIFICATION</scope>
</reference>
<feature type="compositionally biased region" description="Basic and acidic residues" evidence="1">
    <location>
        <begin position="106"/>
        <end position="117"/>
    </location>
</feature>
<evidence type="ECO:0000313" key="3">
    <source>
        <dbReference type="Proteomes" id="UP000024404"/>
    </source>
</evidence>
<keyword evidence="3" id="KW-1185">Reference proteome</keyword>
<dbReference type="EMBL" id="CMVM020000436">
    <property type="status" value="NOT_ANNOTATED_CDS"/>
    <property type="molecule type" value="Genomic_DNA"/>
</dbReference>
<name>A0A8R1TME9_ONCVO</name>
<organism evidence="2 3">
    <name type="scientific">Onchocerca volvulus</name>
    <dbReference type="NCBI Taxonomy" id="6282"/>
    <lineage>
        <taxon>Eukaryota</taxon>
        <taxon>Metazoa</taxon>
        <taxon>Ecdysozoa</taxon>
        <taxon>Nematoda</taxon>
        <taxon>Chromadorea</taxon>
        <taxon>Rhabditida</taxon>
        <taxon>Spirurina</taxon>
        <taxon>Spiruromorpha</taxon>
        <taxon>Filarioidea</taxon>
        <taxon>Onchocercidae</taxon>
        <taxon>Onchocerca</taxon>
    </lineage>
</organism>
<dbReference type="EnsemblMetazoa" id="OVOC12328.1">
    <property type="protein sequence ID" value="OVOC12328.1"/>
    <property type="gene ID" value="WBGene00249137"/>
</dbReference>
<evidence type="ECO:0000313" key="2">
    <source>
        <dbReference type="EnsemblMetazoa" id="OVOC12328.1"/>
    </source>
</evidence>
<dbReference type="AlphaFoldDB" id="A0A8R1TME9"/>
<proteinExistence type="predicted"/>
<sequence>MDRSFTDGRRITDGKMENAKEPHEMWNSLLINLLIKNSFDGSVRSIHNRRIHDSTEVPSINDAMMKSQITSHPKSSMLTAVSHKYGEENDLINEETNMGDKMSGVDAKKADEETYSD</sequence>
<feature type="region of interest" description="Disordered" evidence="1">
    <location>
        <begin position="94"/>
        <end position="117"/>
    </location>
</feature>
<protein>
    <submittedName>
        <fullName evidence="2">Uncharacterized protein</fullName>
    </submittedName>
</protein>
<evidence type="ECO:0000256" key="1">
    <source>
        <dbReference type="SAM" id="MobiDB-lite"/>
    </source>
</evidence>
<accession>A0A8R1TME9</accession>